<dbReference type="InterPro" id="IPR051513">
    <property type="entry name" value="Tectonin_beta-prop"/>
</dbReference>
<name>A0A9N9NBH7_9GLOM</name>
<evidence type="ECO:0000313" key="2">
    <source>
        <dbReference type="EMBL" id="CAG8719831.1"/>
    </source>
</evidence>
<organism evidence="2 3">
    <name type="scientific">Cetraspora pellucida</name>
    <dbReference type="NCBI Taxonomy" id="1433469"/>
    <lineage>
        <taxon>Eukaryota</taxon>
        <taxon>Fungi</taxon>
        <taxon>Fungi incertae sedis</taxon>
        <taxon>Mucoromycota</taxon>
        <taxon>Glomeromycotina</taxon>
        <taxon>Glomeromycetes</taxon>
        <taxon>Diversisporales</taxon>
        <taxon>Gigasporaceae</taxon>
        <taxon>Cetraspora</taxon>
    </lineage>
</organism>
<dbReference type="InterPro" id="IPR010482">
    <property type="entry name" value="TECPR1-like_DysF"/>
</dbReference>
<accession>A0A9N9NBH7</accession>
<dbReference type="GO" id="GO:0007031">
    <property type="term" value="P:peroxisome organization"/>
    <property type="evidence" value="ECO:0007669"/>
    <property type="project" value="UniProtKB-ARBA"/>
</dbReference>
<protein>
    <submittedName>
        <fullName evidence="2">20170_t:CDS:1</fullName>
    </submittedName>
</protein>
<dbReference type="Proteomes" id="UP000789759">
    <property type="component" value="Unassembled WGS sequence"/>
</dbReference>
<dbReference type="OrthoDB" id="72441at2759"/>
<proteinExistence type="predicted"/>
<dbReference type="SMART" id="SM00694">
    <property type="entry name" value="DysFC"/>
    <property type="match status" value="1"/>
</dbReference>
<reference evidence="2" key="1">
    <citation type="submission" date="2021-06" db="EMBL/GenBank/DDBJ databases">
        <authorList>
            <person name="Kallberg Y."/>
            <person name="Tangrot J."/>
            <person name="Rosling A."/>
        </authorList>
    </citation>
    <scope>NUCLEOTIDE SEQUENCE</scope>
    <source>
        <strain evidence="2">FL966</strain>
    </source>
</reference>
<sequence length="154" mass="18440">MDDEITKESKRFSIIKIIKEEAQDAQIHKEALSNAPTYEYDILYENQRGSNALNQADPQPWSDKNQKFSPMDIYTYQLPNPTWEWVHKEWLVDMSGDVDEEGWEYAPDFHFPCWHGCYQPLRSFVRRRRWVRLRRQKVGSDFRGIHVTDDKTSL</sequence>
<feature type="domain" description="Peroxin/Ferlin" evidence="1">
    <location>
        <begin position="102"/>
        <end position="137"/>
    </location>
</feature>
<comment type="caution">
    <text evidence="2">The sequence shown here is derived from an EMBL/GenBank/DDBJ whole genome shotgun (WGS) entry which is preliminary data.</text>
</comment>
<evidence type="ECO:0000259" key="1">
    <source>
        <dbReference type="SMART" id="SM00694"/>
    </source>
</evidence>
<dbReference type="GO" id="GO:0005778">
    <property type="term" value="C:peroxisomal membrane"/>
    <property type="evidence" value="ECO:0007669"/>
    <property type="project" value="UniProtKB-ARBA"/>
</dbReference>
<dbReference type="PANTHER" id="PTHR23250">
    <property type="entry name" value="DYSFERLIN-RELATED"/>
    <property type="match status" value="1"/>
</dbReference>
<gene>
    <name evidence="2" type="ORF">CPELLU_LOCUS12833</name>
</gene>
<dbReference type="Pfam" id="PF06398">
    <property type="entry name" value="Pex24p"/>
    <property type="match status" value="1"/>
</dbReference>
<dbReference type="AlphaFoldDB" id="A0A9N9NBH7"/>
<dbReference type="PANTHER" id="PTHR23250:SF1">
    <property type="entry name" value="TECTONIN BETA-PROPELLER REPEAT-CONTAINING PROTEIN 1"/>
    <property type="match status" value="1"/>
</dbReference>
<keyword evidence="3" id="KW-1185">Reference proteome</keyword>
<evidence type="ECO:0000313" key="3">
    <source>
        <dbReference type="Proteomes" id="UP000789759"/>
    </source>
</evidence>
<dbReference type="InterPro" id="IPR006614">
    <property type="entry name" value="Peroxin/Ferlin"/>
</dbReference>
<dbReference type="EMBL" id="CAJVQA010012834">
    <property type="protein sequence ID" value="CAG8719831.1"/>
    <property type="molecule type" value="Genomic_DNA"/>
</dbReference>